<dbReference type="GeneID" id="101854771"/>
<keyword evidence="3" id="KW-1185">Reference proteome</keyword>
<gene>
    <name evidence="4" type="primary">LOC101854771</name>
</gene>
<dbReference type="Proteomes" id="UP000694888">
    <property type="component" value="Unplaced"/>
</dbReference>
<feature type="transmembrane region" description="Helical" evidence="2">
    <location>
        <begin position="36"/>
        <end position="61"/>
    </location>
</feature>
<organism evidence="3 4">
    <name type="scientific">Aplysia californica</name>
    <name type="common">California sea hare</name>
    <dbReference type="NCBI Taxonomy" id="6500"/>
    <lineage>
        <taxon>Eukaryota</taxon>
        <taxon>Metazoa</taxon>
        <taxon>Spiralia</taxon>
        <taxon>Lophotrochozoa</taxon>
        <taxon>Mollusca</taxon>
        <taxon>Gastropoda</taxon>
        <taxon>Heterobranchia</taxon>
        <taxon>Euthyneura</taxon>
        <taxon>Tectipleura</taxon>
        <taxon>Aplysiida</taxon>
        <taxon>Aplysioidea</taxon>
        <taxon>Aplysiidae</taxon>
        <taxon>Aplysia</taxon>
    </lineage>
</organism>
<feature type="compositionally biased region" description="Acidic residues" evidence="1">
    <location>
        <begin position="174"/>
        <end position="195"/>
    </location>
</feature>
<name>A0ABM1AEB9_APLCA</name>
<reference evidence="4" key="1">
    <citation type="submission" date="2025-08" db="UniProtKB">
        <authorList>
            <consortium name="RefSeq"/>
        </authorList>
    </citation>
    <scope>IDENTIFICATION</scope>
</reference>
<evidence type="ECO:0000313" key="3">
    <source>
        <dbReference type="Proteomes" id="UP000694888"/>
    </source>
</evidence>
<feature type="compositionally biased region" description="Polar residues" evidence="1">
    <location>
        <begin position="246"/>
        <end position="263"/>
    </location>
</feature>
<protein>
    <submittedName>
        <fullName evidence="4">Uncharacterized protein LOC101854771</fullName>
    </submittedName>
</protein>
<sequence>MVTLRGQTTTLPTTPTVTNTTGGGGDDDGGSGLRDWVVIVVIVSIIIILAIFIFCLVCGLCKRKGPCKNLRRTTDVEKQNDDLPLNSKTNPQKPGEPNGKTDRTDASKNNSQTANDYANAPASPQHGRLPPLTTAGAATVSIPPENNASSPSNTTERKKKKNKRKSRQRRGEGPEAEAEEDNNYDDKEEEEMENAENERRLMEGSGVNGEVISPLPAPRPVPMPSPRVVGEAGVSTSVTEPHAVRSNYSTVVSSAPANTNVSPHRNRPPSIEVTRGNKARGKASNRRPMPTPSKH</sequence>
<evidence type="ECO:0000256" key="1">
    <source>
        <dbReference type="SAM" id="MobiDB-lite"/>
    </source>
</evidence>
<evidence type="ECO:0000313" key="4">
    <source>
        <dbReference type="RefSeq" id="XP_012946053.1"/>
    </source>
</evidence>
<keyword evidence="2" id="KW-1133">Transmembrane helix</keyword>
<feature type="compositionally biased region" description="Low complexity" evidence="1">
    <location>
        <begin position="1"/>
        <end position="20"/>
    </location>
</feature>
<keyword evidence="2" id="KW-0472">Membrane</keyword>
<keyword evidence="2" id="KW-0812">Transmembrane</keyword>
<proteinExistence type="predicted"/>
<feature type="region of interest" description="Disordered" evidence="1">
    <location>
        <begin position="1"/>
        <end position="29"/>
    </location>
</feature>
<feature type="compositionally biased region" description="Pro residues" evidence="1">
    <location>
        <begin position="215"/>
        <end position="225"/>
    </location>
</feature>
<feature type="compositionally biased region" description="Basic residues" evidence="1">
    <location>
        <begin position="157"/>
        <end position="168"/>
    </location>
</feature>
<feature type="compositionally biased region" description="Polar residues" evidence="1">
    <location>
        <begin position="144"/>
        <end position="154"/>
    </location>
</feature>
<evidence type="ECO:0000256" key="2">
    <source>
        <dbReference type="SAM" id="Phobius"/>
    </source>
</evidence>
<feature type="region of interest" description="Disordered" evidence="1">
    <location>
        <begin position="78"/>
        <end position="295"/>
    </location>
</feature>
<dbReference type="RefSeq" id="XP_012946053.1">
    <property type="nucleotide sequence ID" value="XM_013090599.2"/>
</dbReference>
<accession>A0ABM1AEB9</accession>
<feature type="compositionally biased region" description="Polar residues" evidence="1">
    <location>
        <begin position="107"/>
        <end position="116"/>
    </location>
</feature>